<accession>A0AAN9CCJ4</accession>
<gene>
    <name evidence="1" type="ORF">R3I93_019955</name>
</gene>
<keyword evidence="2" id="KW-1185">Reference proteome</keyword>
<dbReference type="AlphaFoldDB" id="A0AAN9CCJ4"/>
<dbReference type="SUPFAM" id="SSF50249">
    <property type="entry name" value="Nucleic acid-binding proteins"/>
    <property type="match status" value="1"/>
</dbReference>
<sequence length="192" mass="21546">MDRYEYLNTVVFSPEKHNQVAMAARIKTAVKVHNAGRKISLQNAYDIIISWESTIDVTDVTFPHITPKSCSLLTIADIKTLPPHQKMSTLPAAVYSIAPSSMANVWETDLECKTCYVADSTSCIELTLWDRHIELVPDNWSYTFTNLTTKKHNGNLTLTTTRQTTITPMKTPISTTANKIIPHTISLNHLTN</sequence>
<comment type="caution">
    <text evidence="1">The sequence shown here is derived from an EMBL/GenBank/DDBJ whole genome shotgun (WGS) entry which is preliminary data.</text>
</comment>
<reference evidence="1 2" key="1">
    <citation type="submission" date="2024-02" db="EMBL/GenBank/DDBJ databases">
        <title>Chromosome-level genome assembly of the Eurasian Minnow (Phoxinus phoxinus).</title>
        <authorList>
            <person name="Oriowo T.O."/>
            <person name="Martin S."/>
            <person name="Stange M."/>
            <person name="Chrysostomakis Y."/>
            <person name="Brown T."/>
            <person name="Winkler S."/>
            <person name="Kukowka S."/>
            <person name="Myers E.W."/>
            <person name="Bohne A."/>
        </authorList>
    </citation>
    <scope>NUCLEOTIDE SEQUENCE [LARGE SCALE GENOMIC DNA]</scope>
    <source>
        <strain evidence="1">ZFMK-TIS-60720</strain>
        <tissue evidence="1">Whole Organism</tissue>
    </source>
</reference>
<name>A0AAN9CCJ4_9TELE</name>
<evidence type="ECO:0000313" key="2">
    <source>
        <dbReference type="Proteomes" id="UP001364617"/>
    </source>
</evidence>
<dbReference type="EMBL" id="JAYKXH010000021">
    <property type="protein sequence ID" value="KAK7130465.1"/>
    <property type="molecule type" value="Genomic_DNA"/>
</dbReference>
<dbReference type="InterPro" id="IPR012340">
    <property type="entry name" value="NA-bd_OB-fold"/>
</dbReference>
<dbReference type="Proteomes" id="UP001364617">
    <property type="component" value="Unassembled WGS sequence"/>
</dbReference>
<organism evidence="1 2">
    <name type="scientific">Phoxinus phoxinus</name>
    <name type="common">Eurasian minnow</name>
    <dbReference type="NCBI Taxonomy" id="58324"/>
    <lineage>
        <taxon>Eukaryota</taxon>
        <taxon>Metazoa</taxon>
        <taxon>Chordata</taxon>
        <taxon>Craniata</taxon>
        <taxon>Vertebrata</taxon>
        <taxon>Euteleostomi</taxon>
        <taxon>Actinopterygii</taxon>
        <taxon>Neopterygii</taxon>
        <taxon>Teleostei</taxon>
        <taxon>Ostariophysi</taxon>
        <taxon>Cypriniformes</taxon>
        <taxon>Leuciscidae</taxon>
        <taxon>Phoxininae</taxon>
        <taxon>Phoxinus</taxon>
    </lineage>
</organism>
<dbReference type="Gene3D" id="2.40.50.140">
    <property type="entry name" value="Nucleic acid-binding proteins"/>
    <property type="match status" value="1"/>
</dbReference>
<protein>
    <submittedName>
        <fullName evidence="1">Uncharacterized protein</fullName>
    </submittedName>
</protein>
<evidence type="ECO:0000313" key="1">
    <source>
        <dbReference type="EMBL" id="KAK7130465.1"/>
    </source>
</evidence>
<proteinExistence type="predicted"/>